<dbReference type="InterPro" id="IPR057251">
    <property type="entry name" value="FP_C"/>
</dbReference>
<comment type="caution">
    <text evidence="3">The sequence shown here is derived from an EMBL/GenBank/DDBJ whole genome shotgun (WGS) entry which is preliminary data.</text>
</comment>
<evidence type="ECO:0000313" key="4">
    <source>
        <dbReference type="Proteomes" id="UP000663880"/>
    </source>
</evidence>
<dbReference type="Pfam" id="PF25298">
    <property type="entry name" value="Baculo_FP_2nd"/>
    <property type="match status" value="1"/>
</dbReference>
<evidence type="ECO:0000256" key="1">
    <source>
        <dbReference type="SAM" id="Coils"/>
    </source>
</evidence>
<dbReference type="Proteomes" id="UP000663880">
    <property type="component" value="Unassembled WGS sequence"/>
</dbReference>
<organism evidence="3 4">
    <name type="scientific">Pieris macdunnoughi</name>
    <dbReference type="NCBI Taxonomy" id="345717"/>
    <lineage>
        <taxon>Eukaryota</taxon>
        <taxon>Metazoa</taxon>
        <taxon>Ecdysozoa</taxon>
        <taxon>Arthropoda</taxon>
        <taxon>Hexapoda</taxon>
        <taxon>Insecta</taxon>
        <taxon>Pterygota</taxon>
        <taxon>Neoptera</taxon>
        <taxon>Endopterygota</taxon>
        <taxon>Lepidoptera</taxon>
        <taxon>Glossata</taxon>
        <taxon>Ditrysia</taxon>
        <taxon>Papilionoidea</taxon>
        <taxon>Pieridae</taxon>
        <taxon>Pierinae</taxon>
        <taxon>Pieris</taxon>
    </lineage>
</organism>
<accession>A0A821TX00</accession>
<proteinExistence type="predicted"/>
<evidence type="ECO:0000259" key="2">
    <source>
        <dbReference type="Pfam" id="PF25298"/>
    </source>
</evidence>
<sequence>MTQNQEIQKSVENLTSRHDELLQKISDLEEDKDKLKQRVSSLESKLDLLEKSSCCTKIEMRNLPKQENQTKKILIGSILSLGSTIGLDMPVSESEIKNIFRSKNEAIIVDFTTTSRKEDIITKYKNYNRLQRANKQPLLNTDIFNLPGAPKTIYVSELFTSKAKRLSFVAQEYVRGKKLVATWTSYGKVYVKKEEGSAAFRIEEESDLHNLFL</sequence>
<name>A0A821TX00_9NEOP</name>
<keyword evidence="4" id="KW-1185">Reference proteome</keyword>
<reference evidence="3" key="1">
    <citation type="submission" date="2021-02" db="EMBL/GenBank/DDBJ databases">
        <authorList>
            <person name="Steward A R."/>
        </authorList>
    </citation>
    <scope>NUCLEOTIDE SEQUENCE</scope>
</reference>
<feature type="domain" description="FP protein C-terminal" evidence="2">
    <location>
        <begin position="183"/>
        <end position="211"/>
    </location>
</feature>
<dbReference type="EMBL" id="CAJOBZ010000028">
    <property type="protein sequence ID" value="CAF4882623.1"/>
    <property type="molecule type" value="Genomic_DNA"/>
</dbReference>
<dbReference type="Gene3D" id="1.20.5.170">
    <property type="match status" value="1"/>
</dbReference>
<dbReference type="OrthoDB" id="7477547at2759"/>
<protein>
    <recommendedName>
        <fullName evidence="2">FP protein C-terminal domain-containing protein</fullName>
    </recommendedName>
</protein>
<keyword evidence="1" id="KW-0175">Coiled coil</keyword>
<dbReference type="AlphaFoldDB" id="A0A821TX00"/>
<gene>
    <name evidence="3" type="ORF">PMACD_LOCUS9745</name>
</gene>
<evidence type="ECO:0000313" key="3">
    <source>
        <dbReference type="EMBL" id="CAF4882623.1"/>
    </source>
</evidence>
<feature type="coiled-coil region" evidence="1">
    <location>
        <begin position="4"/>
        <end position="52"/>
    </location>
</feature>